<dbReference type="InterPro" id="IPR015083">
    <property type="entry name" value="NorB/c/GfsB-D-like_docking"/>
</dbReference>
<keyword evidence="15" id="KW-1185">Reference proteome</keyword>
<feature type="region of interest" description="N-terminal hotdog fold" evidence="9">
    <location>
        <begin position="4839"/>
        <end position="4965"/>
    </location>
</feature>
<evidence type="ECO:0000256" key="3">
    <source>
        <dbReference type="ARBA" id="ARBA00022450"/>
    </source>
</evidence>
<keyword evidence="6" id="KW-0045">Antibiotic biosynthesis</keyword>
<dbReference type="InterPro" id="IPR049552">
    <property type="entry name" value="PKS_DH_N"/>
</dbReference>
<dbReference type="InterPro" id="IPR009081">
    <property type="entry name" value="PP-bd_ACP"/>
</dbReference>
<dbReference type="RefSeq" id="WP_328777027.1">
    <property type="nucleotide sequence ID" value="NZ_CP108057.1"/>
</dbReference>
<keyword evidence="3" id="KW-0596">Phosphopantetheine</keyword>
<evidence type="ECO:0000313" key="14">
    <source>
        <dbReference type="EMBL" id="WUO50068.1"/>
    </source>
</evidence>
<dbReference type="Pfam" id="PF21089">
    <property type="entry name" value="PKS_DH_N"/>
    <property type="match status" value="4"/>
</dbReference>
<name>A0ABZ1RT82_9ACTN</name>
<feature type="domain" description="Ketosynthase family 3 (KS3)" evidence="12">
    <location>
        <begin position="1852"/>
        <end position="2278"/>
    </location>
</feature>
<dbReference type="InterPro" id="IPR002364">
    <property type="entry name" value="Quin_OxRdtase/zeta-crystal_CS"/>
</dbReference>
<feature type="active site" description="Proton donor; for dehydratase activity" evidence="9">
    <location>
        <position position="5038"/>
    </location>
</feature>
<feature type="domain" description="PKS/mFAS DH" evidence="13">
    <location>
        <begin position="2764"/>
        <end position="3038"/>
    </location>
</feature>
<protein>
    <submittedName>
        <fullName evidence="14">SDR family NAD(P)-dependent oxidoreductase</fullName>
    </submittedName>
</protein>
<keyword evidence="4" id="KW-0597">Phosphoprotein</keyword>
<feature type="domain" description="Carrier" evidence="11">
    <location>
        <begin position="3852"/>
        <end position="3927"/>
    </location>
</feature>
<accession>A0ABZ1RT82</accession>
<organism evidence="14 15">
    <name type="scientific">Streptomyces goshikiensis</name>
    <dbReference type="NCBI Taxonomy" id="1942"/>
    <lineage>
        <taxon>Bacteria</taxon>
        <taxon>Bacillati</taxon>
        <taxon>Actinomycetota</taxon>
        <taxon>Actinomycetes</taxon>
        <taxon>Kitasatosporales</taxon>
        <taxon>Streptomycetaceae</taxon>
        <taxon>Streptomyces</taxon>
    </lineage>
</organism>
<dbReference type="Pfam" id="PF22953">
    <property type="entry name" value="SpnB_Rossmann"/>
    <property type="match status" value="4"/>
</dbReference>
<evidence type="ECO:0000259" key="13">
    <source>
        <dbReference type="PROSITE" id="PS52019"/>
    </source>
</evidence>
<comment type="pathway">
    <text evidence="2">Antibiotic biosynthesis.</text>
</comment>
<dbReference type="InterPro" id="IPR016039">
    <property type="entry name" value="Thiolase-like"/>
</dbReference>
<evidence type="ECO:0000256" key="10">
    <source>
        <dbReference type="SAM" id="MobiDB-lite"/>
    </source>
</evidence>
<dbReference type="Gene3D" id="1.10.1200.10">
    <property type="entry name" value="ACP-like"/>
    <property type="match status" value="4"/>
</dbReference>
<dbReference type="InterPro" id="IPR014030">
    <property type="entry name" value="Ketoacyl_synth_N"/>
</dbReference>
<dbReference type="Pfam" id="PF00109">
    <property type="entry name" value="ketoacyl-synt"/>
    <property type="match status" value="4"/>
</dbReference>
<evidence type="ECO:0000256" key="7">
    <source>
        <dbReference type="ARBA" id="ARBA00023268"/>
    </source>
</evidence>
<dbReference type="Gene3D" id="3.30.70.3290">
    <property type="match status" value="4"/>
</dbReference>
<dbReference type="PROSITE" id="PS00606">
    <property type="entry name" value="KS3_1"/>
    <property type="match status" value="4"/>
</dbReference>
<comment type="cofactor">
    <cofactor evidence="1">
        <name>pantetheine 4'-phosphate</name>
        <dbReference type="ChEBI" id="CHEBI:47942"/>
    </cofactor>
</comment>
<dbReference type="InterPro" id="IPR020806">
    <property type="entry name" value="PKS_PP-bd"/>
</dbReference>
<dbReference type="Pfam" id="PF08990">
    <property type="entry name" value="Docking"/>
    <property type="match status" value="1"/>
</dbReference>
<dbReference type="SUPFAM" id="SSF50129">
    <property type="entry name" value="GroES-like"/>
    <property type="match status" value="1"/>
</dbReference>
<evidence type="ECO:0000256" key="8">
    <source>
        <dbReference type="ARBA" id="ARBA00023315"/>
    </source>
</evidence>
<dbReference type="PROSITE" id="PS52019">
    <property type="entry name" value="PKS_MFAS_DH"/>
    <property type="match status" value="4"/>
</dbReference>
<feature type="domain" description="Carrier" evidence="11">
    <location>
        <begin position="1756"/>
        <end position="1831"/>
    </location>
</feature>
<feature type="domain" description="Ketosynthase family 3 (KS3)" evidence="12">
    <location>
        <begin position="3951"/>
        <end position="4377"/>
    </location>
</feature>
<evidence type="ECO:0000313" key="15">
    <source>
        <dbReference type="Proteomes" id="UP001432075"/>
    </source>
</evidence>
<dbReference type="Pfam" id="PF08240">
    <property type="entry name" value="ADH_N"/>
    <property type="match status" value="1"/>
</dbReference>
<feature type="domain" description="Carrier" evidence="11">
    <location>
        <begin position="7327"/>
        <end position="7402"/>
    </location>
</feature>
<dbReference type="InterPro" id="IPR011032">
    <property type="entry name" value="GroES-like_sf"/>
</dbReference>
<dbReference type="SMART" id="SM00825">
    <property type="entry name" value="PKS_KS"/>
    <property type="match status" value="4"/>
</dbReference>
<dbReference type="PANTHER" id="PTHR43775">
    <property type="entry name" value="FATTY ACID SYNTHASE"/>
    <property type="match status" value="1"/>
</dbReference>
<dbReference type="SUPFAM" id="SSF55048">
    <property type="entry name" value="Probable ACP-binding domain of malonyl-CoA ACP transacylase"/>
    <property type="match status" value="4"/>
</dbReference>
<feature type="region of interest" description="Disordered" evidence="10">
    <location>
        <begin position="466"/>
        <end position="497"/>
    </location>
</feature>
<dbReference type="InterPro" id="IPR057326">
    <property type="entry name" value="KR_dom"/>
</dbReference>
<dbReference type="CDD" id="cd08956">
    <property type="entry name" value="KR_3_FAS_SDR_x"/>
    <property type="match status" value="4"/>
</dbReference>
<feature type="active site" description="Proton acceptor; for dehydratase activity" evidence="9">
    <location>
        <position position="2796"/>
    </location>
</feature>
<dbReference type="SMART" id="SM00823">
    <property type="entry name" value="PKS_PP"/>
    <property type="match status" value="4"/>
</dbReference>
<feature type="region of interest" description="C-terminal hotdog fold" evidence="9">
    <location>
        <begin position="6707"/>
        <end position="6846"/>
    </location>
</feature>
<dbReference type="Pfam" id="PF00698">
    <property type="entry name" value="Acyl_transf_1"/>
    <property type="match status" value="4"/>
</dbReference>
<feature type="active site" description="Proton donor; for dehydratase activity" evidence="9">
    <location>
        <position position="1167"/>
    </location>
</feature>
<feature type="domain" description="PKS/mFAS DH" evidence="13">
    <location>
        <begin position="960"/>
        <end position="1245"/>
    </location>
</feature>
<feature type="domain" description="PKS/mFAS DH" evidence="13">
    <location>
        <begin position="4839"/>
        <end position="5115"/>
    </location>
</feature>
<dbReference type="SUPFAM" id="SSF53901">
    <property type="entry name" value="Thiolase-like"/>
    <property type="match status" value="4"/>
</dbReference>
<dbReference type="Pfam" id="PF00550">
    <property type="entry name" value="PP-binding"/>
    <property type="match status" value="4"/>
</dbReference>
<dbReference type="SMART" id="SM01294">
    <property type="entry name" value="PKS_PP_betabranch"/>
    <property type="match status" value="4"/>
</dbReference>
<dbReference type="InterPro" id="IPR016036">
    <property type="entry name" value="Malonyl_transacylase_ACP-bd"/>
</dbReference>
<feature type="domain" description="Ketosynthase family 3 (KS3)" evidence="12">
    <location>
        <begin position="5673"/>
        <end position="6099"/>
    </location>
</feature>
<reference evidence="14" key="1">
    <citation type="submission" date="2022-10" db="EMBL/GenBank/DDBJ databases">
        <title>The complete genomes of actinobacterial strains from the NBC collection.</title>
        <authorList>
            <person name="Joergensen T.S."/>
            <person name="Alvarez Arevalo M."/>
            <person name="Sterndorff E.B."/>
            <person name="Faurdal D."/>
            <person name="Vuksanovic O."/>
            <person name="Mourched A.-S."/>
            <person name="Charusanti P."/>
            <person name="Shaw S."/>
            <person name="Blin K."/>
            <person name="Weber T."/>
        </authorList>
    </citation>
    <scope>NUCLEOTIDE SEQUENCE</scope>
    <source>
        <strain evidence="14">NBC_00283</strain>
    </source>
</reference>
<dbReference type="SMART" id="SM00822">
    <property type="entry name" value="PKS_KR"/>
    <property type="match status" value="4"/>
</dbReference>
<feature type="region of interest" description="N-terminal hotdog fold" evidence="9">
    <location>
        <begin position="6569"/>
        <end position="6694"/>
    </location>
</feature>
<feature type="domain" description="Ketosynthase family 3 (KS3)" evidence="12">
    <location>
        <begin position="37"/>
        <end position="464"/>
    </location>
</feature>
<feature type="region of interest" description="N-terminal hotdog fold" evidence="9">
    <location>
        <begin position="2764"/>
        <end position="2889"/>
    </location>
</feature>
<feature type="active site" description="Proton acceptor; for dehydratase activity" evidence="9">
    <location>
        <position position="6601"/>
    </location>
</feature>
<dbReference type="Gene3D" id="3.10.129.110">
    <property type="entry name" value="Polyketide synthase dehydratase"/>
    <property type="match status" value="4"/>
</dbReference>
<feature type="domain" description="PKS/mFAS DH" evidence="13">
    <location>
        <begin position="6569"/>
        <end position="6846"/>
    </location>
</feature>
<feature type="active site" description="Proton acceptor; for dehydratase activity" evidence="9">
    <location>
        <position position="4871"/>
    </location>
</feature>
<dbReference type="InterPro" id="IPR050091">
    <property type="entry name" value="PKS_NRPS_Biosynth_Enz"/>
</dbReference>
<feature type="domain" description="Carrier" evidence="11">
    <location>
        <begin position="5572"/>
        <end position="5647"/>
    </location>
</feature>
<dbReference type="SUPFAM" id="SSF52151">
    <property type="entry name" value="FabD/lysophospholipase-like"/>
    <property type="match status" value="4"/>
</dbReference>
<dbReference type="PANTHER" id="PTHR43775:SF51">
    <property type="entry name" value="INACTIVE PHENOLPHTHIOCEROL SYNTHESIS POLYKETIDE SYNTHASE TYPE I PKS1-RELATED"/>
    <property type="match status" value="1"/>
</dbReference>
<dbReference type="PROSITE" id="PS52004">
    <property type="entry name" value="KS3_2"/>
    <property type="match status" value="4"/>
</dbReference>
<dbReference type="InterPro" id="IPR016035">
    <property type="entry name" value="Acyl_Trfase/lysoPLipase"/>
</dbReference>
<dbReference type="Pfam" id="PF02801">
    <property type="entry name" value="Ketoacyl-synt_C"/>
    <property type="match status" value="4"/>
</dbReference>
<feature type="region of interest" description="C-terminal hotdog fold" evidence="9">
    <location>
        <begin position="1106"/>
        <end position="1245"/>
    </location>
</feature>
<dbReference type="InterPro" id="IPR049900">
    <property type="entry name" value="PKS_mFAS_DH"/>
</dbReference>
<dbReference type="InterPro" id="IPR006162">
    <property type="entry name" value="Ppantetheine_attach_site"/>
</dbReference>
<feature type="compositionally biased region" description="Basic and acidic residues" evidence="10">
    <location>
        <begin position="1051"/>
        <end position="1063"/>
    </location>
</feature>
<dbReference type="SMART" id="SM00826">
    <property type="entry name" value="PKS_DH"/>
    <property type="match status" value="4"/>
</dbReference>
<dbReference type="Proteomes" id="UP001432075">
    <property type="component" value="Chromosome"/>
</dbReference>
<gene>
    <name evidence="14" type="ORF">OHU17_31875</name>
</gene>
<feature type="active site" description="Proton acceptor; for dehydratase activity" evidence="9">
    <location>
        <position position="992"/>
    </location>
</feature>
<dbReference type="InterPro" id="IPR001227">
    <property type="entry name" value="Ac_transferase_dom_sf"/>
</dbReference>
<keyword evidence="8" id="KW-0012">Acyltransferase</keyword>
<evidence type="ECO:0000256" key="4">
    <source>
        <dbReference type="ARBA" id="ARBA00022553"/>
    </source>
</evidence>
<dbReference type="InterPro" id="IPR014031">
    <property type="entry name" value="Ketoacyl_synth_C"/>
</dbReference>
<proteinExistence type="predicted"/>
<dbReference type="InterPro" id="IPR036291">
    <property type="entry name" value="NAD(P)-bd_dom_sf"/>
</dbReference>
<dbReference type="PROSITE" id="PS50075">
    <property type="entry name" value="CARRIER"/>
    <property type="match status" value="4"/>
</dbReference>
<evidence type="ECO:0000256" key="1">
    <source>
        <dbReference type="ARBA" id="ARBA00001957"/>
    </source>
</evidence>
<keyword evidence="5" id="KW-0808">Transferase</keyword>
<dbReference type="InterPro" id="IPR032821">
    <property type="entry name" value="PKS_assoc"/>
</dbReference>
<dbReference type="Pfam" id="PF14765">
    <property type="entry name" value="PS-DH"/>
    <property type="match status" value="4"/>
</dbReference>
<feature type="compositionally biased region" description="Low complexity" evidence="10">
    <location>
        <begin position="1080"/>
        <end position="1097"/>
    </location>
</feature>
<dbReference type="Gene3D" id="3.40.50.11460">
    <property type="match status" value="1"/>
</dbReference>
<dbReference type="Gene3D" id="3.40.47.10">
    <property type="match status" value="4"/>
</dbReference>
<dbReference type="InterPro" id="IPR049551">
    <property type="entry name" value="PKS_DH_C"/>
</dbReference>
<feature type="region of interest" description="N-terminal hotdog fold" evidence="9">
    <location>
        <begin position="960"/>
        <end position="1089"/>
    </location>
</feature>
<feature type="region of interest" description="C-terminal hotdog fold" evidence="9">
    <location>
        <begin position="4977"/>
        <end position="5115"/>
    </location>
</feature>
<feature type="active site" description="Proton donor; for dehydratase activity" evidence="9">
    <location>
        <position position="6768"/>
    </location>
</feature>
<dbReference type="SMART" id="SM00827">
    <property type="entry name" value="PKS_AT"/>
    <property type="match status" value="4"/>
</dbReference>
<feature type="region of interest" description="C-terminal hotdog fold" evidence="9">
    <location>
        <begin position="2901"/>
        <end position="3038"/>
    </location>
</feature>
<dbReference type="InterPro" id="IPR013968">
    <property type="entry name" value="PKS_KR"/>
</dbReference>
<dbReference type="Gene3D" id="3.90.180.10">
    <property type="entry name" value="Medium-chain alcohol dehydrogenases, catalytic domain"/>
    <property type="match status" value="1"/>
</dbReference>
<dbReference type="InterPro" id="IPR020807">
    <property type="entry name" value="PKS_DH"/>
</dbReference>
<evidence type="ECO:0000256" key="2">
    <source>
        <dbReference type="ARBA" id="ARBA00004792"/>
    </source>
</evidence>
<dbReference type="InterPro" id="IPR042104">
    <property type="entry name" value="PKS_dehydratase_sf"/>
</dbReference>
<evidence type="ECO:0000256" key="5">
    <source>
        <dbReference type="ARBA" id="ARBA00022679"/>
    </source>
</evidence>
<dbReference type="PROSITE" id="PS00012">
    <property type="entry name" value="PHOSPHOPANTETHEINE"/>
    <property type="match status" value="3"/>
</dbReference>
<evidence type="ECO:0000256" key="9">
    <source>
        <dbReference type="PROSITE-ProRule" id="PRU01363"/>
    </source>
</evidence>
<dbReference type="InterPro" id="IPR020841">
    <property type="entry name" value="PKS_Beta-ketoAc_synthase_dom"/>
</dbReference>
<keyword evidence="7" id="KW-0511">Multifunctional enzyme</keyword>
<evidence type="ECO:0000256" key="6">
    <source>
        <dbReference type="ARBA" id="ARBA00023194"/>
    </source>
</evidence>
<dbReference type="InterPro" id="IPR020843">
    <property type="entry name" value="ER"/>
</dbReference>
<evidence type="ECO:0000259" key="12">
    <source>
        <dbReference type="PROSITE" id="PS52004"/>
    </source>
</evidence>
<dbReference type="EMBL" id="CP108057">
    <property type="protein sequence ID" value="WUO50068.1"/>
    <property type="molecule type" value="Genomic_DNA"/>
</dbReference>
<dbReference type="InterPro" id="IPR055123">
    <property type="entry name" value="SpnB-like_Rossmann"/>
</dbReference>
<dbReference type="SUPFAM" id="SSF47336">
    <property type="entry name" value="ACP-like"/>
    <property type="match status" value="4"/>
</dbReference>
<dbReference type="CDD" id="cd00833">
    <property type="entry name" value="PKS"/>
    <property type="match status" value="4"/>
</dbReference>
<dbReference type="Pfam" id="PF08659">
    <property type="entry name" value="KR"/>
    <property type="match status" value="4"/>
</dbReference>
<dbReference type="PROSITE" id="PS01162">
    <property type="entry name" value="QOR_ZETA_CRYSTAL"/>
    <property type="match status" value="1"/>
</dbReference>
<dbReference type="InterPro" id="IPR013154">
    <property type="entry name" value="ADH-like_N"/>
</dbReference>
<feature type="active site" description="Proton donor; for dehydratase activity" evidence="9">
    <location>
        <position position="2962"/>
    </location>
</feature>
<dbReference type="Gene3D" id="3.40.366.10">
    <property type="entry name" value="Malonyl-Coenzyme A Acyl Carrier Protein, domain 2"/>
    <property type="match status" value="4"/>
</dbReference>
<dbReference type="InterPro" id="IPR014043">
    <property type="entry name" value="Acyl_transferase_dom"/>
</dbReference>
<dbReference type="Pfam" id="PF16197">
    <property type="entry name" value="KAsynt_C_assoc"/>
    <property type="match status" value="4"/>
</dbReference>
<dbReference type="Gene3D" id="3.40.50.720">
    <property type="entry name" value="NAD(P)-binding Rossmann-like Domain"/>
    <property type="match status" value="4"/>
</dbReference>
<dbReference type="SUPFAM" id="SSF51735">
    <property type="entry name" value="NAD(P)-binding Rossmann-fold domains"/>
    <property type="match status" value="9"/>
</dbReference>
<dbReference type="Pfam" id="PF13602">
    <property type="entry name" value="ADH_zinc_N_2"/>
    <property type="match status" value="1"/>
</dbReference>
<dbReference type="InterPro" id="IPR036736">
    <property type="entry name" value="ACP-like_sf"/>
</dbReference>
<dbReference type="CDD" id="cd05195">
    <property type="entry name" value="enoyl_red"/>
    <property type="match status" value="1"/>
</dbReference>
<feature type="region of interest" description="Disordered" evidence="10">
    <location>
        <begin position="1051"/>
        <end position="1103"/>
    </location>
</feature>
<dbReference type="InterPro" id="IPR018201">
    <property type="entry name" value="Ketoacyl_synth_AS"/>
</dbReference>
<evidence type="ECO:0000259" key="11">
    <source>
        <dbReference type="PROSITE" id="PS50075"/>
    </source>
</evidence>
<dbReference type="SMART" id="SM00829">
    <property type="entry name" value="PKS_ER"/>
    <property type="match status" value="1"/>
</dbReference>
<sequence length="7489" mass="777593">MADQVADQDKIIGYLKRVTADLHQTRQRLREVEAQEPEPIAIVGMSCRFPGGIQSPEDLWDLVAGGRDAITDFPTDRGWDIESLYDADPEQRGTSYTREGGFLDGVGEFDAAFFGISPRETLGMDPQQRLLLETSWETFERAGIDPATLRGSKAGVFIGTNGQDYPDLLRDGVPEGVEQYLLTGNAASVVSGRLSYTFGLEGPSVTIDTACSSSLVALHLAVQALRGGECSLALAGGVTVMSSPRAFVQFSRQRGLAPDGRCKPFADGADGTGWGEGVGMLLVEKLSDARRLGHPVLAVVRGSAINQDGASNGLTAPNGPSQQRVIRQALTNAGLTPAQVDVIEAHGTGTTLGDPIEAQAILATYGQNRPEGRPLWLGSIKSNIGHTQAAAGVAGIIKMVEAMRHGVVPESLHIDQPSGAVDWATGAVELLTRAVPWPETGQPRRAGISSFGVSGTNAHTVIEQAPPAEVPVADPKAEGTGATDSGDQAAGAEGATGPVPLLVSGQGDDALRAQAGRLAAHLRAHPELAADPAALTDLGFSLATSRSALDRRAVLFAADRERLLADLDALAAAEQPATAVLGAVGDGNTAFLFTGQGSQRPGMGRELYATHPGFARALDAVRDELDRHLERPLYEVLFAAEGTPEAALLDATAYTQAALFAIEVALYRQLEQWGFTADFLIGHSIGELAAAHVSGVLTLPDAAALVAARGRLMQALPAGGAMIAVEATEDEITPLLTDRVSVAAVNGPRSVVVSGDEDAAGELAETLRARGRRVKRLTVSHAFHSPLMDPMLDAFREAAEAVSYAPPVIPIVSNLTGASVTAEEICTADYWVRHVREAVRFHDGVRGLAALGVTTFVEVGPGGVLTALAQDCLTGENDRDDTVFIPALRADRPEPAAFAAAVAQAHVHGVTADWSAVFAGRGATRVDLPTYAFQRGRYWPEAPTAWTGDVTAAGIGSADHPLLGAAIALADGDGYLFTGRLSLATHPWLADHTVMDTVLLPGTAFVELALQAGEHTGCELLEELTLQAPLALPPHGGVQIQLAVGAPDGDGRRSLTLHSRPEDAADDTWGEGAWTRHATGSLAPAARDAASTPAGADLTTWPPRDATAVPVDGLYEHLTASGFAYGPVFQGLTGAWQRADEVFAEVRLPEQAHAEAALFGLHPALLDAALHAVGIGSLLEDTEHGRLPFSWSGVTLRAVGARALRVRLAPAGQDTVSVDLADETGAPVASVAALLLRPVSPDQVHAARTAFHDSLFRVEWNPLALPAATTVAPGQWALLAGPDAEAGDAGALAGTAARFAAVLPAAAVHNGLAALSAAIEAGGPVPQAVVVPVAAPGAPAPTPVDATLPAAVGDALHHALELAQAWLADDRYAGSRLVLVTRGAVATTAGSDVPDLAHAPLWGLLRSAQSEHPDRFVLLDLDDREESLRALPAALATAEPQLALREGRAVVPRLGRVPALPAAEGQEARPLDADGTALVTGATGTLGGLVARHLVTGHGVRRLLLTSRRGEAAAGAPELLAELRALGAEVTLAACDAADREALAAVLASVPAAHPLTAVFHTAGVLDDGILEALTPERLDHVLPAKVDAAVHLHELTRGLDLAAFVLFSAAAGTLGAAGQANYAAANTFLDALAQRRHTEGLPATALAWGLWAERSGMTGDLADTDLERISRAGVAALSSAEGLALMDTARATGEPTAVPMHLDLAALRHADADMVPALLRGLVRPAARRAAAQSAAPADGLTERLLPLTAAERDRLLLATVRVQVAAVLGFPGPDAVDPGRAFKELGFDSLTAVELRNRLGSATGVRLPATLVFDYPTPNALAAFLRTELLGDQAAQAPAATAAATRAVADEPIAIVAMSCRYPGGVSTPEELWQLVAGSADAISPFPTDRGWNLDALYDSDPGRAGTSYTREGGFLHDAADFDPDVFGINPREALAMDPHQRLLLETSWEAFERAGIDPATVRGSRTGVFAGVMYHDYLTRLPAVPEGLEGYLGTGTAGSVASGRISYTFGLEGPAVTIDTACSSSLVALHLAAQALRSGECDMALAGGVTVMSTPDTFIDFSRQRGLSTDGRCKSFSADADGTGWAEGAGMILVERLSDARRNGHPVLAVVRGTAVNQDGASNGLTAPNGPSQQRVIREALAHAGLTTADVDAVEAHGTGTTLGDPIEAQALLATYGQDRPADRPLRLGSIKSNIGHTQAAAGAAGIIKMVLAMRHGVLPASLHIGEPSPHIDWTAGAVELLTESAAWPETDRPRRAGISSFGVSGTNAHVIIEQPPVEQPSDEKDGGEPGVPAVAGGTVPAGTPLPFVLSGRTPDALRAQAARLTDHLAHHPDAAPADVAFSLATTRTALDRRAAVVAPDRDGLLAALAALAEGRDGARTVRHDTADGRTAVLFTGQGSQRPGMGRELHATYPAFAAALDAVCAELDRHLEQPLKEILFDEDAGDLLNRTGYTQPALFALETALYRLVESWGLRPDFVAGHSIGEITAAHVAGVLSLPDAATLVAARGRLMEALPQGGAMIALTATEDEVRPLLAGHEDRIGIAAVNSASSVVISGEETLALEIAAEFERRGRRTKRLTVSHAFHSPLMDGMLDAFRDVAASLTYHAPAIPVVTHLTGAVAGDELRTAEHWVSHVREAVRFLDGIRTLDAEHVTTYLELGPQGVLSGLGRDCLTETDGATDPLFVPALRRDRGEAEALTAAIAAVHTRAVPLDWPAYFAATGARRVDLPTYAFQRTRFWLEAPAGYIGDVESAGLGAAHHPLLGAAVPLADGEGFLFTGRLSLDTHPWLADHAVMGTVLLPGTAFVELAVRAGDQAGCDVLEELTLEAPLVLAPHTAVRLQIVVSAPDQDGRRTLDLYSGDPDAADDEPWTRHAAGVLATGAPRPAFDLAAWPPPGAEAVSVDGLYEHLGQGGFAYGPVFQGLRAAWTLGDDVYAEVALPDDRHTEATRFGLHPALLDAALHATFVSQDGDRQAGLPFSWRGVSLHAVGASALRVRLTADGDDSLSLQLADTTGAPVATVDHLIVRPVSADRLAGASRTAYHESLFRIEWATLSLPPGAPGEDTTGTWAVIGEPADVTAELPGPVHSGLGALGAALDAGAPAPAHVLAPCLAAPAETLTADAVRAATHRALALVQGWLADDRFAASRLVFVTRGAVATQSDWDLADPAHAAVWGLVRSAQSENPDRFVLADLDADAAAGTLAAALATGEPQFALRRGTVHAPRLARVPATTPLTPPPGESAWRMDIEDKGTLDHLTLVPSPESAAPLEAGQVRVAVRAAGLNFRDVLNALGMYPGDPGLMGSEGAGTVVETGPGVSDLAPGDRVMGMLPGAFGPLAVVDRRMIAPMPEGWTFAEAAAVPIVFMTAYYALHDLAGLREGESLLVHAAAGGVGMAAVQLARHWGADVYATASPAKWDTLRGLGLADDKIASSRTLDFENTFRTATDGHGVDVVLDSLAREFVDASLRLLPRGGRFVEMGKTDVRDPRDVAATHPGVSYQAFDLTEAGLDRIQEMLTELLGLFEAGALNPIPVSAWDLRQAPEAFRYLSQARHTGKIVLTVPADWNPDGTVLITGGTGTLGALVARHAVTVRGARRLILTSRRGEAAAGAAELAAQLRALGADVTVAACDAADREALAALLASIPAAHPLTAVVHTAGVLDDGIAEALTPERLDRVLRPKADVALHLHELTRHLDLADFVLFSSAAGTFGGAGQANYAAANVFLDALARHRQAHGLPGTSLGWGLWAEASGMTGELDSADKDRMTRSGVLGLSSEEGLALLDTAHHTGDAHLVPMQLDLAPLRQADAAMVPALLRGLVRAPARRTAQAATAGTGTPLVEQLVRLPENERDTLLLDLVRDQVAAVLGHATSDAVEPGRAFKDLGFDSLTAVEFRNRLGATAGVRLPATLVFDYPTPTVLAGYLKDELLGSEAAVAAAALPRHPAGAVAETDDPIAIVAMSCRFPGDVRSPEDLWELLAEGRDGIADLPADRGWDTEALYDPDPDSPGTSYAREGGFFYDAHHFDPAFFGINPREALAMDPQQRLLLETSWEAFERAGIDPTGLRGGQVGVFVGQMHNDYVSRLNTVPEGVEGYLGTGGSSSIASGRVSYTFGFEGPAVTVDTACSSSLVALHLAAQALRSGECSLALAGGVTIITTPDVFTEFSRQRGLAADGRCKPFAAAADGTAWGEGVGMLLVERLSDARRNGHQVLAVVRGTAVNQDGASNGLTAPNGPAQQRVIRQALANARLTSADVDAVEAHGTGTTLGDPIEAQALLATYGQGRPEDTPLWLGSVKSNFGHTQAAAGVAGIIKMVQAMRHGVLPKTLHVDEPSPHVDWSAGAVSLLTEQRAWPETGRPRRAGVSSFGMSGTNAHAIIELPETPAAAVSPAVPAPATALPWHLSARTPEALRAQGEQLLSHLEAHPDTLPADIGHSLVTARAVFEHRATVVATDPDAFRTGLAALAEGRSAAGLVQGSSAAAGKLAFLFTGQGSQRLGMGRELYETYPAFAAALDAVCDALELPLKDVLFGTAADVLDRTEYTQPALFAVEVALFRLVESWGVKPDFLSGHSIGEIAAAHVAGVLSLADACTLVAARGRLMQALPSGGVMIAVEAAEEEVLPLLTDRVSIAAVNGPRSVVIAGDEDAALAVVAAFADRKTKRLTVSHAFHSPHMDGMLDDFREVVAGLSFAAPRIPVVSNLTGALVTDEMGSAEFWVRHVREAVRFLDGVRALEAAGVTTYVELGPDGVLSAMAQACLTDDTGAAAFAPALRSGRDEPTTLLSALSTAYVRGTAVDWSAYYAPLGARRVDLPTYAFQRSVYWLDAGRADGDVAAAGLGAADHPLLGAEVQLPDSDGHLFTGRLSLTTHPWLGDHRVMGAALLPGTAFVELALQAGEHVGCDLVDELTLEAPLVLPEHGGVQLRLSVAAADPAGRRRSLTLHSRPEGADADEPWTRHAVGVLATGAAPAPQGLTEWPPAGAEPVPVDGLYEGLAEAGFGYGPVFQGLRAAWQHGDTSYAEVALPEGAEGEAARFGLHPALLDAALHALGLRAADTGADGRLPFSWSGVSLHAVGACELRVRLTTGLGGEVALTIADATGAPVASVAGLALRSVSRDQLTAAPDLTRDALFRVEWAQTTAGDGSFDDWLMLGEEGDGDLPAALVVPCVEPAAGDVAGAVHAETARVLGLVQDWLAEERSADARLVFLTRGAVAAVPGEGIADLAHAPVWGLVRSAQSENPGRFVLVDIDAEGDLAAGVSAALASGESEVAVRGGSVLVPKLARTAVAADAGVEWDAEGTVLITGASGSLGGLFARHLVTEHGVRRLLLVSRRGEGAALSAELAGLGAEVSWAACDVADRDALAAVLKAVPAEHPLTAVVHTAGVLDDGVVGSLTTERLSAVLRPKVDAAWNLHELTQDLGLSAFVLFSSAAGVFGGAGQANYAAGNVFLDALAAHRRAQGLAATSLAWGLWAGVGGMGGDLADGDRERINRGGIGALSPETGLALFDAARRTDDALLVPLPLDLAALRAQARAGMVPDLLRGLVRVPARRAAGQGATADGSALRTRLAALPAEEREAALLEMVRAEVTAVLGHASTDEVPADRAFKELGFDSLTSVELRNRLGAATGERLPATLVFDYPTPSALAAYLKTEVLGLSLDEETAGAATAGPASAGAALQDDPIAIVGMSCRYPGGVETPEDLWRLVVGGVDAISEFPQGRGWDLESLYDPDPDGKGTSYTRSGGFLHDAGRFDPAFFGISPREAVAMDPQQRLLLETSWEAFERAGIDPASMRGSRTGVFAGVMYHDYATRITSVPDGVEGYLGTGNSGSIASGRVSYAFGLEGPAVTVDTACSSSLVALHWAIQALRGGECTMALAGGVTVMSTPGTFTEFSRQRGLAADGRIKSFAAAADGTSWAEGAGMLLVERLSDARRNGHPVLAVVRGSAINQDGASNGLTAPNGPSQQRVIRQALASGGLTSEQIDVVEAHGTGTTLGDPIEAQALLATYGRERAADEPLWLGSIKSNMGHTQAAAGVAGVIKMIMAMRHGVLPRTLHVDEPTPHVDWEDGAVTLLTENTPWPQTGRPRRAGVSSFGISGTNAHTIIEQAPDAVAVGAAAESGAAAPVLPYVLSARSADALRGQAARLRVHLEDSAELSVTDVAYSLATRRAAFDHRAVVVAGDREELLRGLEALGNNDLADAAVTRGTVGAAGAGKLAFLFTGQGSQRLGMGRELYEAFPAFAAALDAVCERLDLELPLKEVLFGTDADVLDRTEYTQPALFAVEVALYRLVESWGVKPDFLSGHSIGEIAAAHVAGVFSLEDACELVRARGRLMQALPSGGVMIAVQASEEEVLPLLTDRVSIAAVNGPRSVVVAGDEDAALAIAGAFPDRKSKRLTVSHAFHSPHMDGMLADFRKVAEALSYGAPRIPVVSNLTGALVTDEMGSADFWVRHVRDAVRFLDGIRTLEAAGVTTYLELGPDGVLSAMAQDCLTEDGARFAPALRTGRPEPETLNNALAHAHTHGAAVDWEAYFAPTGARQAELPTYAFQRDWYWLDSAPTAHNTPGDAAGFGLGATDHPLLGAAVELPDSDGFLFTGRLSLATHAWLADHAVLGSVLLPGTAFVELAVRAGDQVGCDVLEELTLEAPLVLPERGGVQLRLSVAEADESGRRALSLYSRDEDTPADEPWTRHAAGVLATGDAPAPAADLTVWPPAGAEPVDIHGLYEGLAAAGFDYGPAFQGLRSAWLHGDAVYAEVSLDEETAEAADWFGLHPALLDATLHAAGLGALVEKTGQGRLPFAWSGVRLHAAGAGAVRVRLAPAGRDAVALELADPAGAPVASVESLVLRAVSPEQIGAARGGRPESLFEVEWTAVPLTPVSASEQSPWALLGDGHPGLDAVGVRYTAHDGGLATLADPALVCVPLSPVSGTEDVTGAVHAETGRVLALLKEWLAEERFADSRLVFLTRGAVEAVPGEGVPDLVHASVWGLLRSAQSENPGRIVLADTDGTDASFRALPAVVASGESEVAVRGGSVLVPRLARAAVAADAGVEWDAEGTVLVTGASGSLGGLFARHLVTEHGVRRLLLVSRRGEGAALSEELAGLGAEVSWAACDVADRDALAAVLKAVPAEHPLTAVVHTAGVLDDGVVGSLTAERLSAVLRPKADAAWNLHELTQDLDLSAFVLFSSAAGVFGGAGQANYAAGNVFLDALAAHRRAQGLAATSLAWGLWAEAGGMGGGLDAEDVSRLGRGGVSAITAAEGVALFDAATSAEQALLVPVKLDLAALRAQAGSGMLPPLLSGLVRTPARRAAGTTAAGTDGGAELRERLTGLSPAARDEALLELVCGYVAGVLGFAGPEAVDPARSFNEVGFDSLTAVELRNRLGAATGVRLPATLVFDYPTPTALVEYLKDELWQDGAAAVPPLLAELDRLEKSLVTSTPDGAGRDRITERLQALLAAWSEAGELAAAPADSDGPDVAEALESATDDDLFDFIGKEFGIS</sequence>